<dbReference type="PROSITE" id="PS51004">
    <property type="entry name" value="SEMA"/>
    <property type="match status" value="1"/>
</dbReference>
<dbReference type="InterPro" id="IPR001627">
    <property type="entry name" value="Semap_dom"/>
</dbReference>
<name>V8N2M6_OPHHA</name>
<feature type="domain" description="Sema" evidence="3">
    <location>
        <begin position="1"/>
        <end position="77"/>
    </location>
</feature>
<evidence type="ECO:0000256" key="1">
    <source>
        <dbReference type="ARBA" id="ARBA00023180"/>
    </source>
</evidence>
<evidence type="ECO:0000313" key="5">
    <source>
        <dbReference type="Proteomes" id="UP000018936"/>
    </source>
</evidence>
<dbReference type="Pfam" id="PF01403">
    <property type="entry name" value="Sema"/>
    <property type="match status" value="1"/>
</dbReference>
<proteinExistence type="predicted"/>
<dbReference type="EMBL" id="AZIM01020512">
    <property type="protein sequence ID" value="ETE56489.1"/>
    <property type="molecule type" value="Genomic_DNA"/>
</dbReference>
<comment type="caution">
    <text evidence="4">The sequence shown here is derived from an EMBL/GenBank/DDBJ whole genome shotgun (WGS) entry which is preliminary data.</text>
</comment>
<comment type="caution">
    <text evidence="2">Lacks conserved residue(s) required for the propagation of feature annotation.</text>
</comment>
<keyword evidence="5" id="KW-1185">Reference proteome</keyword>
<organism evidence="4 5">
    <name type="scientific">Ophiophagus hannah</name>
    <name type="common">King cobra</name>
    <name type="synonym">Naja hannah</name>
    <dbReference type="NCBI Taxonomy" id="8665"/>
    <lineage>
        <taxon>Eukaryota</taxon>
        <taxon>Metazoa</taxon>
        <taxon>Chordata</taxon>
        <taxon>Craniata</taxon>
        <taxon>Vertebrata</taxon>
        <taxon>Euteleostomi</taxon>
        <taxon>Lepidosauria</taxon>
        <taxon>Squamata</taxon>
        <taxon>Bifurcata</taxon>
        <taxon>Unidentata</taxon>
        <taxon>Episquamata</taxon>
        <taxon>Toxicofera</taxon>
        <taxon>Serpentes</taxon>
        <taxon>Colubroidea</taxon>
        <taxon>Elapidae</taxon>
        <taxon>Elapinae</taxon>
        <taxon>Ophiophagus</taxon>
    </lineage>
</organism>
<gene>
    <name evidence="4" type="ORF">L345_17800</name>
</gene>
<dbReference type="InterPro" id="IPR015943">
    <property type="entry name" value="WD40/YVTN_repeat-like_dom_sf"/>
</dbReference>
<keyword evidence="1" id="KW-0325">Glycoprotein</keyword>
<reference evidence="4 5" key="1">
    <citation type="journal article" date="2013" name="Proc. Natl. Acad. Sci. U.S.A.">
        <title>The king cobra genome reveals dynamic gene evolution and adaptation in the snake venom system.</title>
        <authorList>
            <person name="Vonk F.J."/>
            <person name="Casewell N.R."/>
            <person name="Henkel C.V."/>
            <person name="Heimberg A.M."/>
            <person name="Jansen H.J."/>
            <person name="McCleary R.J."/>
            <person name="Kerkkamp H.M."/>
            <person name="Vos R.A."/>
            <person name="Guerreiro I."/>
            <person name="Calvete J.J."/>
            <person name="Wuster W."/>
            <person name="Woods A.E."/>
            <person name="Logan J.M."/>
            <person name="Harrison R.A."/>
            <person name="Castoe T.A."/>
            <person name="de Koning A.P."/>
            <person name="Pollock D.D."/>
            <person name="Yandell M."/>
            <person name="Calderon D."/>
            <person name="Renjifo C."/>
            <person name="Currier R.B."/>
            <person name="Salgado D."/>
            <person name="Pla D."/>
            <person name="Sanz L."/>
            <person name="Hyder A.S."/>
            <person name="Ribeiro J.M."/>
            <person name="Arntzen J.W."/>
            <person name="van den Thillart G.E."/>
            <person name="Boetzer M."/>
            <person name="Pirovano W."/>
            <person name="Dirks R.P."/>
            <person name="Spaink H.P."/>
            <person name="Duboule D."/>
            <person name="McGlinn E."/>
            <person name="Kini R.M."/>
            <person name="Richardson M.K."/>
        </authorList>
    </citation>
    <scope>NUCLEOTIDE SEQUENCE</scope>
    <source>
        <tissue evidence="4">Blood</tissue>
    </source>
</reference>
<evidence type="ECO:0000313" key="4">
    <source>
        <dbReference type="EMBL" id="ETE56489.1"/>
    </source>
</evidence>
<dbReference type="InterPro" id="IPR036352">
    <property type="entry name" value="Semap_dom_sf"/>
</dbReference>
<dbReference type="SUPFAM" id="SSF101912">
    <property type="entry name" value="Sema domain"/>
    <property type="match status" value="1"/>
</dbReference>
<feature type="non-terminal residue" evidence="4">
    <location>
        <position position="1"/>
    </location>
</feature>
<dbReference type="AlphaFoldDB" id="V8N2M6"/>
<dbReference type="Proteomes" id="UP000018936">
    <property type="component" value="Unassembled WGS sequence"/>
</dbReference>
<protein>
    <recommendedName>
        <fullName evidence="3">Sema domain-containing protein</fullName>
    </recommendedName>
</protein>
<evidence type="ECO:0000256" key="2">
    <source>
        <dbReference type="PROSITE-ProRule" id="PRU00352"/>
    </source>
</evidence>
<dbReference type="Gene3D" id="2.130.10.10">
    <property type="entry name" value="YVTN repeat-like/Quinoprotein amine dehydrogenase"/>
    <property type="match status" value="1"/>
</dbReference>
<dbReference type="OrthoDB" id="9988752at2759"/>
<evidence type="ECO:0000259" key="3">
    <source>
        <dbReference type="PROSITE" id="PS51004"/>
    </source>
</evidence>
<sequence length="77" mass="8446">MYYNVTQSVILSYQLRKIVVDNAAGPGRNYTVVFLGSDSGTVLKFLIRANLSASSSPARASSHSLLLEEFETYPSDK</sequence>
<accession>V8N2M6</accession>